<evidence type="ECO:0000313" key="3">
    <source>
        <dbReference type="Proteomes" id="UP000290013"/>
    </source>
</evidence>
<evidence type="ECO:0008006" key="4">
    <source>
        <dbReference type="Google" id="ProtNLM"/>
    </source>
</evidence>
<keyword evidence="1" id="KW-0732">Signal</keyword>
<name>A0A4U8WEV7_9FLAO</name>
<feature type="signal peptide" evidence="1">
    <location>
        <begin position="1"/>
        <end position="20"/>
    </location>
</feature>
<evidence type="ECO:0000256" key="1">
    <source>
        <dbReference type="SAM" id="SignalP"/>
    </source>
</evidence>
<dbReference type="AlphaFoldDB" id="A0A4U8WEV7"/>
<reference evidence="2 3" key="1">
    <citation type="submission" date="2019-02" db="EMBL/GenBank/DDBJ databases">
        <authorList>
            <consortium name="Pathogen Informatics"/>
        </authorList>
    </citation>
    <scope>NUCLEOTIDE SEQUENCE [LARGE SCALE GENOMIC DNA]</scope>
    <source>
        <strain evidence="2 3">3012STDY6944375</strain>
    </source>
</reference>
<dbReference type="RefSeq" id="WP_130915060.1">
    <property type="nucleotide sequence ID" value="NZ_LR215974.1"/>
</dbReference>
<organism evidence="2 3">
    <name type="scientific">Chryseobacterium taihuense</name>
    <dbReference type="NCBI Taxonomy" id="1141221"/>
    <lineage>
        <taxon>Bacteria</taxon>
        <taxon>Pseudomonadati</taxon>
        <taxon>Bacteroidota</taxon>
        <taxon>Flavobacteriia</taxon>
        <taxon>Flavobacteriales</taxon>
        <taxon>Weeksellaceae</taxon>
        <taxon>Chryseobacterium group</taxon>
        <taxon>Chryseobacterium</taxon>
    </lineage>
</organism>
<feature type="chain" id="PRO_5020266153" description="PrcB C-terminal" evidence="1">
    <location>
        <begin position="21"/>
        <end position="152"/>
    </location>
</feature>
<dbReference type="PROSITE" id="PS51257">
    <property type="entry name" value="PROKAR_LIPOPROTEIN"/>
    <property type="match status" value="1"/>
</dbReference>
<proteinExistence type="predicted"/>
<dbReference type="EMBL" id="LR215974">
    <property type="protein sequence ID" value="VFB04932.1"/>
    <property type="molecule type" value="Genomic_DNA"/>
</dbReference>
<sequence>MNKLLILFFATILSCTGTTAQKTSSMQNQAEILVSETQGGMEKQGFRILNNRQELADEIKDRYTASGQSPIIETSAFPKDKKVVVYYMGTFNSGDHQVNEIKNISVKNNILFVEIPKYESGGMAIQVMSNPWFVFSVPASYQFTSVQLKSSK</sequence>
<dbReference type="KEGG" id="ctai:NCTC12078_02985"/>
<dbReference type="Proteomes" id="UP000290013">
    <property type="component" value="Chromosome"/>
</dbReference>
<gene>
    <name evidence="2" type="ORF">NCTC12078_02985</name>
</gene>
<protein>
    <recommendedName>
        <fullName evidence="4">PrcB C-terminal</fullName>
    </recommendedName>
</protein>
<accession>A0A4U8WEV7</accession>
<evidence type="ECO:0000313" key="2">
    <source>
        <dbReference type="EMBL" id="VFB04932.1"/>
    </source>
</evidence>